<dbReference type="InterPro" id="IPR014710">
    <property type="entry name" value="RmlC-like_jellyroll"/>
</dbReference>
<dbReference type="PATRIC" id="fig|633147.7.peg.1347"/>
<dbReference type="KEGG" id="ols:Olsu_1643"/>
<dbReference type="eggNOG" id="COG1917">
    <property type="taxonomic scope" value="Bacteria"/>
</dbReference>
<name>E1QX88_OLSUV</name>
<dbReference type="Proteomes" id="UP000000333">
    <property type="component" value="Chromosome"/>
</dbReference>
<dbReference type="Pfam" id="PF07883">
    <property type="entry name" value="Cupin_2"/>
    <property type="match status" value="1"/>
</dbReference>
<dbReference type="RefSeq" id="WP_013252492.1">
    <property type="nucleotide sequence ID" value="NC_014363.1"/>
</dbReference>
<protein>
    <submittedName>
        <fullName evidence="2">Cupin 2 conserved barrel domain protein</fullName>
    </submittedName>
</protein>
<dbReference type="OrthoDB" id="1121052at2"/>
<dbReference type="HOGENOM" id="CLU_109382_0_0_11"/>
<accession>E1QX88</accession>
<dbReference type="PANTHER" id="PTHR37694">
    <property type="entry name" value="SLR8022 PROTEIN"/>
    <property type="match status" value="1"/>
</dbReference>
<evidence type="ECO:0000313" key="2">
    <source>
        <dbReference type="EMBL" id="ADK68741.1"/>
    </source>
</evidence>
<dbReference type="PANTHER" id="PTHR37694:SF1">
    <property type="entry name" value="SLR8022 PROTEIN"/>
    <property type="match status" value="1"/>
</dbReference>
<dbReference type="GeneID" id="78513030"/>
<evidence type="ECO:0000313" key="3">
    <source>
        <dbReference type="Proteomes" id="UP000000333"/>
    </source>
</evidence>
<dbReference type="InterPro" id="IPR011051">
    <property type="entry name" value="RmlC_Cupin_sf"/>
</dbReference>
<dbReference type="AlphaFoldDB" id="E1QX88"/>
<gene>
    <name evidence="2" type="ordered locus">Olsu_1643</name>
</gene>
<feature type="domain" description="Cupin type-2" evidence="1">
    <location>
        <begin position="184"/>
        <end position="244"/>
    </location>
</feature>
<sequence length="252" mass="26721">MKLPAGKVFSISDDMPPVSGCTTSQTIHHANGLSITNFSLAAHTDISAECYDYHKLFVVEWGDMEVYQGSADPTGLADPAGFAGQDGSTDFAGPNDPARHHVRGPARALAVASGEAVVSLPDVTLGVRTDAGCVYTEVTLKKEAAMNDTLKSGEVVKLADLLPYQDGRVVNMDLARNDGMKLSLMSFGAGTGLDEHSAPGEALVFALDGEGVIGYEGQEHVIHAGENFKFDKGGRHFVRADRPFKMALLLTL</sequence>
<reference evidence="2 3" key="1">
    <citation type="journal article" date="2010" name="Stand. Genomic Sci.">
        <title>Complete genome sequence of Olsenella uli type strain (VPI D76D-27C).</title>
        <authorList>
            <person name="Goker M."/>
            <person name="Held B."/>
            <person name="Lucas S."/>
            <person name="Nolan M."/>
            <person name="Yasawong M."/>
            <person name="Glavina Del Rio T."/>
            <person name="Tice H."/>
            <person name="Cheng J.F."/>
            <person name="Bruce D."/>
            <person name="Detter J.C."/>
            <person name="Tapia R."/>
            <person name="Han C."/>
            <person name="Goodwin L."/>
            <person name="Pitluck S."/>
            <person name="Liolios K."/>
            <person name="Ivanova N."/>
            <person name="Mavromatis K."/>
            <person name="Mikhailova N."/>
            <person name="Pati A."/>
            <person name="Chen A."/>
            <person name="Palaniappan K."/>
            <person name="Land M."/>
            <person name="Hauser L."/>
            <person name="Chang Y.J."/>
            <person name="Jeffries C.D."/>
            <person name="Rohde M."/>
            <person name="Sikorski J."/>
            <person name="Pukall R."/>
            <person name="Woyke T."/>
            <person name="Bristow J."/>
            <person name="Eisen J.A."/>
            <person name="Markowitz V."/>
            <person name="Hugenholtz P."/>
            <person name="Kyrpides N.C."/>
            <person name="Klenk H.P."/>
            <person name="Lapidus A."/>
        </authorList>
    </citation>
    <scope>NUCLEOTIDE SEQUENCE [LARGE SCALE GENOMIC DNA]</scope>
    <source>
        <strain evidence="3">ATCC 49627 / DSM 7084 / CIP 109912 / JCM 12494 / NCIMB 702895 / VPI D76D-27C</strain>
    </source>
</reference>
<dbReference type="Gene3D" id="2.60.120.10">
    <property type="entry name" value="Jelly Rolls"/>
    <property type="match status" value="2"/>
</dbReference>
<keyword evidence="3" id="KW-1185">Reference proteome</keyword>
<dbReference type="EMBL" id="CP002106">
    <property type="protein sequence ID" value="ADK68741.1"/>
    <property type="molecule type" value="Genomic_DNA"/>
</dbReference>
<dbReference type="SUPFAM" id="SSF51182">
    <property type="entry name" value="RmlC-like cupins"/>
    <property type="match status" value="1"/>
</dbReference>
<organism evidence="2 3">
    <name type="scientific">Olsenella uli (strain ATCC 49627 / DSM 7084 / CCUG 31166 / CIP 109912 / JCM 12494 / LMG 11480 / NCIMB 702895 / VPI D76D-27C)</name>
    <name type="common">Lactobacillus uli</name>
    <dbReference type="NCBI Taxonomy" id="633147"/>
    <lineage>
        <taxon>Bacteria</taxon>
        <taxon>Bacillati</taxon>
        <taxon>Actinomycetota</taxon>
        <taxon>Coriobacteriia</taxon>
        <taxon>Coriobacteriales</taxon>
        <taxon>Atopobiaceae</taxon>
        <taxon>Olsenella</taxon>
    </lineage>
</organism>
<dbReference type="InterPro" id="IPR013096">
    <property type="entry name" value="Cupin_2"/>
</dbReference>
<dbReference type="STRING" id="633147.Olsu_1643"/>
<proteinExistence type="predicted"/>
<dbReference type="CDD" id="cd02230">
    <property type="entry name" value="cupin_HP0902-like"/>
    <property type="match status" value="1"/>
</dbReference>
<evidence type="ECO:0000259" key="1">
    <source>
        <dbReference type="Pfam" id="PF07883"/>
    </source>
</evidence>